<dbReference type="AlphaFoldDB" id="A0A0A2V162"/>
<name>A0A0A2V162_PARBA</name>
<evidence type="ECO:0000313" key="2">
    <source>
        <dbReference type="Proteomes" id="UP000002059"/>
    </source>
</evidence>
<sequence length="160" mass="18357">MAFISMSFSLSKLEDMTITGSLTAWISTNAATWHYEKFRSLNFTAYGCLRESAYMYACVHMYIRALRRQNIKIDDSFAKNISWQVPSVEANLGKRSFFSFSQMLPTFSIRSISALGVFMSTNIQKETNFALELFVTRHLEIIYQGGGHGISDIWIIYIPF</sequence>
<gene>
    <name evidence="1" type="ORF">PAAG_12066</name>
</gene>
<accession>A0A0A2V162</accession>
<keyword evidence="2" id="KW-1185">Reference proteome</keyword>
<protein>
    <submittedName>
        <fullName evidence="1">Uncharacterized protein</fullName>
    </submittedName>
</protein>
<reference evidence="1 2" key="1">
    <citation type="journal article" date="2011" name="PLoS Genet.">
        <title>Comparative genomic analysis of human fungal pathogens causing paracoccidioidomycosis.</title>
        <authorList>
            <person name="Desjardins C.A."/>
            <person name="Champion M.D."/>
            <person name="Holder J.W."/>
            <person name="Muszewska A."/>
            <person name="Goldberg J."/>
            <person name="Bailao A.M."/>
            <person name="Brigido M.M."/>
            <person name="Ferreira M.E."/>
            <person name="Garcia A.M."/>
            <person name="Grynberg M."/>
            <person name="Gujja S."/>
            <person name="Heiman D.I."/>
            <person name="Henn M.R."/>
            <person name="Kodira C.D."/>
            <person name="Leon-Narvaez H."/>
            <person name="Longo L.V."/>
            <person name="Ma L.J."/>
            <person name="Malavazi I."/>
            <person name="Matsuo A.L."/>
            <person name="Morais F.V."/>
            <person name="Pereira M."/>
            <person name="Rodriguez-Brito S."/>
            <person name="Sakthikumar S."/>
            <person name="Salem-Izacc S.M."/>
            <person name="Sykes S.M."/>
            <person name="Teixeira M.M."/>
            <person name="Vallejo M.C."/>
            <person name="Walter M.E."/>
            <person name="Yandava C."/>
            <person name="Young S."/>
            <person name="Zeng Q."/>
            <person name="Zucker J."/>
            <person name="Felipe M.S."/>
            <person name="Goldman G.H."/>
            <person name="Haas B.J."/>
            <person name="McEwen J.G."/>
            <person name="Nino-Vega G."/>
            <person name="Puccia R."/>
            <person name="San-Blas G."/>
            <person name="Soares C.M."/>
            <person name="Birren B.W."/>
            <person name="Cuomo C.A."/>
        </authorList>
    </citation>
    <scope>NUCLEOTIDE SEQUENCE [LARGE SCALE GENOMIC DNA]</scope>
    <source>
        <strain evidence="2">ATCC MYA-826 / Pb01</strain>
    </source>
</reference>
<evidence type="ECO:0000313" key="1">
    <source>
        <dbReference type="EMBL" id="KGQ01208.1"/>
    </source>
</evidence>
<dbReference type="RefSeq" id="XP_015702756.1">
    <property type="nucleotide sequence ID" value="XM_015847606.1"/>
</dbReference>
<dbReference type="Proteomes" id="UP000002059">
    <property type="component" value="Partially assembled WGS sequence"/>
</dbReference>
<dbReference type="KEGG" id="pbl:PAAG_12066"/>
<organism evidence="1 2">
    <name type="scientific">Paracoccidioides lutzii (strain ATCC MYA-826 / Pb01)</name>
    <name type="common">Paracoccidioides brasiliensis</name>
    <dbReference type="NCBI Taxonomy" id="502779"/>
    <lineage>
        <taxon>Eukaryota</taxon>
        <taxon>Fungi</taxon>
        <taxon>Dikarya</taxon>
        <taxon>Ascomycota</taxon>
        <taxon>Pezizomycotina</taxon>
        <taxon>Eurotiomycetes</taxon>
        <taxon>Eurotiomycetidae</taxon>
        <taxon>Onygenales</taxon>
        <taxon>Ajellomycetaceae</taxon>
        <taxon>Paracoccidioides</taxon>
    </lineage>
</organism>
<proteinExistence type="predicted"/>
<dbReference type="EMBL" id="KN294006">
    <property type="protein sequence ID" value="KGQ01208.1"/>
    <property type="molecule type" value="Genomic_DNA"/>
</dbReference>
<dbReference type="VEuPathDB" id="FungiDB:PAAG_12066"/>
<dbReference type="GeneID" id="26970845"/>
<dbReference type="HOGENOM" id="CLU_1652707_0_0_1"/>